<organism evidence="1 2">
    <name type="scientific">Massarina eburnea CBS 473.64</name>
    <dbReference type="NCBI Taxonomy" id="1395130"/>
    <lineage>
        <taxon>Eukaryota</taxon>
        <taxon>Fungi</taxon>
        <taxon>Dikarya</taxon>
        <taxon>Ascomycota</taxon>
        <taxon>Pezizomycotina</taxon>
        <taxon>Dothideomycetes</taxon>
        <taxon>Pleosporomycetidae</taxon>
        <taxon>Pleosporales</taxon>
        <taxon>Massarineae</taxon>
        <taxon>Massarinaceae</taxon>
        <taxon>Massarina</taxon>
    </lineage>
</organism>
<accession>A0A6A6SFK8</accession>
<gene>
    <name evidence="1" type="ORF">P280DRAFT_545626</name>
</gene>
<dbReference type="Proteomes" id="UP000799753">
    <property type="component" value="Unassembled WGS sequence"/>
</dbReference>
<dbReference type="Pfam" id="PF09797">
    <property type="entry name" value="NatB_MDM20"/>
    <property type="match status" value="1"/>
</dbReference>
<keyword evidence="2" id="KW-1185">Reference proteome</keyword>
<reference evidence="1" key="1">
    <citation type="journal article" date="2020" name="Stud. Mycol.">
        <title>101 Dothideomycetes genomes: a test case for predicting lifestyles and emergence of pathogens.</title>
        <authorList>
            <person name="Haridas S."/>
            <person name="Albert R."/>
            <person name="Binder M."/>
            <person name="Bloem J."/>
            <person name="Labutti K."/>
            <person name="Salamov A."/>
            <person name="Andreopoulos B."/>
            <person name="Baker S."/>
            <person name="Barry K."/>
            <person name="Bills G."/>
            <person name="Bluhm B."/>
            <person name="Cannon C."/>
            <person name="Castanera R."/>
            <person name="Culley D."/>
            <person name="Daum C."/>
            <person name="Ezra D."/>
            <person name="Gonzalez J."/>
            <person name="Henrissat B."/>
            <person name="Kuo A."/>
            <person name="Liang C."/>
            <person name="Lipzen A."/>
            <person name="Lutzoni F."/>
            <person name="Magnuson J."/>
            <person name="Mondo S."/>
            <person name="Nolan M."/>
            <person name="Ohm R."/>
            <person name="Pangilinan J."/>
            <person name="Park H.-J."/>
            <person name="Ramirez L."/>
            <person name="Alfaro M."/>
            <person name="Sun H."/>
            <person name="Tritt A."/>
            <person name="Yoshinaga Y."/>
            <person name="Zwiers L.-H."/>
            <person name="Turgeon B."/>
            <person name="Goodwin S."/>
            <person name="Spatafora J."/>
            <person name="Crous P."/>
            <person name="Grigoriev I."/>
        </authorList>
    </citation>
    <scope>NUCLEOTIDE SEQUENCE</scope>
    <source>
        <strain evidence="1">CBS 473.64</strain>
    </source>
</reference>
<evidence type="ECO:0000313" key="2">
    <source>
        <dbReference type="Proteomes" id="UP000799753"/>
    </source>
</evidence>
<evidence type="ECO:0000313" key="1">
    <source>
        <dbReference type="EMBL" id="KAF2645691.1"/>
    </source>
</evidence>
<dbReference type="OrthoDB" id="24670at2759"/>
<dbReference type="EMBL" id="MU006777">
    <property type="protein sequence ID" value="KAF2645691.1"/>
    <property type="molecule type" value="Genomic_DNA"/>
</dbReference>
<dbReference type="InterPro" id="IPR019183">
    <property type="entry name" value="NAA25_NatB_aux_su"/>
</dbReference>
<proteinExistence type="predicted"/>
<sequence>MAYNWDKLVKAQRDYSSKPKFALEHIARHLKKRPTDPYVLAWKAKVLLQQNSDPAPVLSILQALCQRQPPIVDLPLLAEIYSDLLEATRQFDPRLLSPPSVGDLGIKAWQNAAKALPSQKLRLKLWSDLFVIAMREDCWEDVRYALVHANKEGPRNRSVHYASIFANQLSAEKKIEASRISGSGDASSSIQQQLALKHMADAFNSPKDDTMRVTSMRDMRFMAWLYQRQKRCADLENLWMDARNPVGSQLLLKYESDMRLILVRAAQECQDWKSLEKICTDAIDSALKSLDNEKSIAPLKQICTTGWLVWSGFLEATTNIYEHVEAKTRITELFNRFRKAVAQYPQEEDRSIKLATLFLGVHTEAPDPASICINYWQITTDTMRSFTDICRMVTQLSMDQQRKFHAFIVKDVTTLKPATKDASMEDMLRWLRAETSVMLFEYSMIISTLENPDYSTIAAFVVKALRLYQIAMSFKDDARSDIAQLVIMGFLRLETVTQDDEYCALRAALFVRHMLSKPDFRDSRVLNLIATRLHLRLGLGTVAFQHWTHCKVKEMLHDTLSWALLTRISQTHPFEIAGKDEFSADAELSKAINTIQRMDAKTDDHLYGGIHDFHYDVASDMLELKRKLRSSLTKHMCMIERRRIARLRSRVLDRNLELNIKDYLDVSDNQDFEVVPIVGRSGSPKAEINMLMSDPPVTAAWVLHYHLEVEIPSRLVYAESSLPRYKDAISQLVNRHSPLDSHPATDIDDSLGRSEIKLRSLWRSTNVIARHAFGTECLSQPVLGEKVVEFKGRLNALHESFRVLHARAVSETEGIVPQLHLSEYNLKHLYGSLEYLRMVSKLCVKLKEAATTKLDKAITKALVKEVSDEINGLYTCIRKLVSSELDRLERDGVSTIVSATYRGPTGDLLRAIISEGDLRRYAKEYVESGIASLKCVLKVKLD</sequence>
<dbReference type="AlphaFoldDB" id="A0A6A6SFK8"/>
<name>A0A6A6SFK8_9PLEO</name>
<protein>
    <submittedName>
        <fullName evidence="1">Uncharacterized protein</fullName>
    </submittedName>
</protein>